<dbReference type="InterPro" id="IPR057596">
    <property type="entry name" value="RDRP_core"/>
</dbReference>
<proteinExistence type="inferred from homology"/>
<feature type="compositionally biased region" description="Acidic residues" evidence="9">
    <location>
        <begin position="1209"/>
        <end position="1219"/>
    </location>
</feature>
<keyword evidence="5 8" id="KW-0694">RNA-binding</keyword>
<keyword evidence="2 8" id="KW-0696">RNA-directed RNA polymerase</keyword>
<comment type="catalytic activity">
    <reaction evidence="7 8">
        <text>RNA(n) + a ribonucleoside 5'-triphosphate = RNA(n+1) + diphosphate</text>
        <dbReference type="Rhea" id="RHEA:21248"/>
        <dbReference type="Rhea" id="RHEA-COMP:14527"/>
        <dbReference type="Rhea" id="RHEA-COMP:17342"/>
        <dbReference type="ChEBI" id="CHEBI:33019"/>
        <dbReference type="ChEBI" id="CHEBI:61557"/>
        <dbReference type="ChEBI" id="CHEBI:140395"/>
        <dbReference type="EC" id="2.7.7.48"/>
    </reaction>
</comment>
<dbReference type="PANTHER" id="PTHR23079">
    <property type="entry name" value="RNA-DEPENDENT RNA POLYMERASE"/>
    <property type="match status" value="1"/>
</dbReference>
<evidence type="ECO:0000256" key="4">
    <source>
        <dbReference type="ARBA" id="ARBA00022695"/>
    </source>
</evidence>
<reference evidence="12 13" key="1">
    <citation type="submission" date="2017-06" db="EMBL/GenBank/DDBJ databases">
        <title>Ant-infecting Ophiocordyceps genomes reveal a high diversity of potential behavioral manipulation genes and a possible major role for enterotoxins.</title>
        <authorList>
            <person name="De Bekker C."/>
            <person name="Evans H.C."/>
            <person name="Brachmann A."/>
            <person name="Hughes D.P."/>
        </authorList>
    </citation>
    <scope>NUCLEOTIDE SEQUENCE [LARGE SCALE GENOMIC DNA]</scope>
    <source>
        <strain evidence="12 13">Map16</strain>
    </source>
</reference>
<protein>
    <recommendedName>
        <fullName evidence="8">RNA-dependent RNA polymerase</fullName>
        <ecNumber evidence="8">2.7.7.48</ecNumber>
    </recommendedName>
</protein>
<feature type="region of interest" description="Disordered" evidence="9">
    <location>
        <begin position="1"/>
        <end position="98"/>
    </location>
</feature>
<dbReference type="GO" id="GO:0003723">
    <property type="term" value="F:RNA binding"/>
    <property type="evidence" value="ECO:0007669"/>
    <property type="project" value="UniProtKB-KW"/>
</dbReference>
<evidence type="ECO:0000256" key="6">
    <source>
        <dbReference type="ARBA" id="ARBA00023158"/>
    </source>
</evidence>
<feature type="domain" description="RDRP C-terminal head" evidence="11">
    <location>
        <begin position="1106"/>
        <end position="1248"/>
    </location>
</feature>
<comment type="caution">
    <text evidence="12">The sequence shown here is derived from an EMBL/GenBank/DDBJ whole genome shotgun (WGS) entry which is preliminary data.</text>
</comment>
<dbReference type="SUPFAM" id="SSF54928">
    <property type="entry name" value="RNA-binding domain, RBD"/>
    <property type="match status" value="1"/>
</dbReference>
<dbReference type="InterPro" id="IPR058752">
    <property type="entry name" value="RDRP_C_head"/>
</dbReference>
<dbReference type="STRING" id="2004952.A0A2C5XVJ8"/>
<feature type="region of interest" description="Disordered" evidence="9">
    <location>
        <begin position="1203"/>
        <end position="1228"/>
    </location>
</feature>
<dbReference type="Proteomes" id="UP000226431">
    <property type="component" value="Unassembled WGS sequence"/>
</dbReference>
<name>A0A2C5XVJ8_9HYPO</name>
<feature type="compositionally biased region" description="Low complexity" evidence="9">
    <location>
        <begin position="52"/>
        <end position="62"/>
    </location>
</feature>
<dbReference type="Pfam" id="PF05183">
    <property type="entry name" value="RdRP"/>
    <property type="match status" value="1"/>
</dbReference>
<evidence type="ECO:0000256" key="1">
    <source>
        <dbReference type="ARBA" id="ARBA00005762"/>
    </source>
</evidence>
<keyword evidence="13" id="KW-1185">Reference proteome</keyword>
<dbReference type="Pfam" id="PF26253">
    <property type="entry name" value="RdRP_head"/>
    <property type="match status" value="1"/>
</dbReference>
<dbReference type="EMBL" id="NJES01000696">
    <property type="protein sequence ID" value="PHH69898.1"/>
    <property type="molecule type" value="Genomic_DNA"/>
</dbReference>
<keyword evidence="3 8" id="KW-0808">Transferase</keyword>
<dbReference type="GO" id="GO:0003968">
    <property type="term" value="F:RNA-directed RNA polymerase activity"/>
    <property type="evidence" value="ECO:0007669"/>
    <property type="project" value="UniProtKB-KW"/>
</dbReference>
<keyword evidence="6" id="KW-0943">RNA-mediated gene silencing</keyword>
<dbReference type="InterPro" id="IPR035979">
    <property type="entry name" value="RBD_domain_sf"/>
</dbReference>
<accession>A0A2C5XVJ8</accession>
<dbReference type="GO" id="GO:0031380">
    <property type="term" value="C:nuclear RNA-directed RNA polymerase complex"/>
    <property type="evidence" value="ECO:0007669"/>
    <property type="project" value="TreeGrafter"/>
</dbReference>
<evidence type="ECO:0000256" key="3">
    <source>
        <dbReference type="ARBA" id="ARBA00022679"/>
    </source>
</evidence>
<dbReference type="GO" id="GO:0030422">
    <property type="term" value="P:siRNA processing"/>
    <property type="evidence" value="ECO:0007669"/>
    <property type="project" value="TreeGrafter"/>
</dbReference>
<evidence type="ECO:0000256" key="7">
    <source>
        <dbReference type="ARBA" id="ARBA00048744"/>
    </source>
</evidence>
<dbReference type="EC" id="2.7.7.48" evidence="8"/>
<evidence type="ECO:0000259" key="10">
    <source>
        <dbReference type="Pfam" id="PF05183"/>
    </source>
</evidence>
<feature type="compositionally biased region" description="Pro residues" evidence="9">
    <location>
        <begin position="72"/>
        <end position="83"/>
    </location>
</feature>
<evidence type="ECO:0000313" key="13">
    <source>
        <dbReference type="Proteomes" id="UP000226431"/>
    </source>
</evidence>
<evidence type="ECO:0000256" key="9">
    <source>
        <dbReference type="SAM" id="MobiDB-lite"/>
    </source>
</evidence>
<gene>
    <name evidence="12" type="ORF">CDD80_6381</name>
</gene>
<evidence type="ECO:0000256" key="2">
    <source>
        <dbReference type="ARBA" id="ARBA00022484"/>
    </source>
</evidence>
<dbReference type="OrthoDB" id="6513042at2759"/>
<feature type="domain" description="RDRP core" evidence="10">
    <location>
        <begin position="510"/>
        <end position="1081"/>
    </location>
</feature>
<sequence length="1439" mass="161484">MAHDHRQTSRSPSNNARNRGGRPPPHKRYEGASVKNEAPRRSQSYPLPPATAPVVAATNTPATREKQNGTPPHRPTSTPPQPSTSPRQGVVKPASPRAEWRDWPEVNVKVDNLPPDVTTKILWSSFSRAGKIIRIEILDGPSGKFAKLCFQPPPKRPFWHQPFSLLHPDKSKYPTGCNVVVTLSRDPYVRRDSRLKVSIKLKQLEFGSVVAPTTMVVHKSISPPGMELELDVKRKQITARFLIPAKEGGWNGEREFRFRIALSQVSKLYQSVMADGTTSWVLSLHRPPPYYWKMEDLMSTFSPKENVWTEYKVWYRATNIVSYLDEPMAYPVAVHTDIKDSAYIDIGSWTTFRFVLPDDALRQERNTWTQFLTELREFNVAVIFTKDFCFQPVDKTMWHYLDHPSVAGGQASALLTLAATPVIHLESSVRYQLEVCVSRGILNENTVTAEFLQMLADLKPTDAVRRLEFLADQKEQIFNPMEAILDTDAASFIPNSKLPHYCILMRKAVVTPTSVRFSSPTVETSNRVLRKYSHVQDRFLRVQFLEEEEQKKICFNEKENDEIWKRMLRTLYRGIRIGDRLYEFLGFGNSQLRECGAYFFCPTEHLSCNDIRKWMGDFDHIKIVAKYAARIGQCFSTTREIRGICKPSTKRIPDIERNGYCFTDGVGIISEFLAGIVNADMDIDVLENPTAFQFRMGGSKGVLAVWPKLARGMEVMVRESQEKFRAEFNGLEIVKCAKRSTATLNRQTIPILECLGVPVKAFTNLLDRQIREYQRAMKDDAVAVALLTKYVDEAQNTLILAEMLKAGFNRLGARELFVVNLLNLWRSWTLRLLKEKARIQVEKSAFVLGCVDETRTLRGHSKETEGTQDKDISTLPQIFLQLTDPAQCDKTFILKGLCIVGRNPSLHPGDIRVVEAVDLPQLRHLKDVIVFPSTGDRPLPNMLSGGDLDGDDFFCIWDPTLMPNEWNYPPMNYTGPKPDELSKPVGVDDIRDFFVKYMKNDVLGLIAHSHVAHADAEGPKSQICQTLAEEHSKAVDYPKTGQPAEYRTGEWEPKKWPHFLDKRPSKSYKSTKSLGVIYDSVLSQTVKFQPDFEHGFDQRILSKFELDDATLQEARRIKSEYDMCVRRVLSQHSVATEFELFTTWAMSAPPVGTDYKRQEQLGHEFQTLKMRFREECYKAAGGSDAKKLDRFVAAMYHVTEEQMKAAQDEPVEEEGEADEEKTTKSQSKSMPLISFPWIFHLALIRIATGREPRVGKSRVGLGHWAPGTGAAAAVNGGKTAPDKAPNGAAVDGGKKASIVAKASDAAAVDGGETPPDRPSDAAAAGDGATAPEQLWDTAATDGGKTVPIVGKASDAAEVPVLKKTENEFCLLDAFNGETKCQPKAANKQKEANDDLVQLLDGNVDEATRRDGEADLFSASDCSDADDQLDRAAALFGFTA</sequence>
<feature type="region of interest" description="Disordered" evidence="9">
    <location>
        <begin position="1305"/>
        <end position="1328"/>
    </location>
</feature>
<dbReference type="InterPro" id="IPR007855">
    <property type="entry name" value="RDRP"/>
</dbReference>
<evidence type="ECO:0000259" key="11">
    <source>
        <dbReference type="Pfam" id="PF26253"/>
    </source>
</evidence>
<evidence type="ECO:0000313" key="12">
    <source>
        <dbReference type="EMBL" id="PHH69898.1"/>
    </source>
</evidence>
<dbReference type="CDD" id="cd00590">
    <property type="entry name" value="RRM_SF"/>
    <property type="match status" value="1"/>
</dbReference>
<comment type="similarity">
    <text evidence="1 8">Belongs to the RdRP family.</text>
</comment>
<evidence type="ECO:0000256" key="5">
    <source>
        <dbReference type="ARBA" id="ARBA00022884"/>
    </source>
</evidence>
<evidence type="ECO:0000256" key="8">
    <source>
        <dbReference type="RuleBase" id="RU363098"/>
    </source>
</evidence>
<keyword evidence="4 8" id="KW-0548">Nucleotidyltransferase</keyword>
<dbReference type="PANTHER" id="PTHR23079:SF55">
    <property type="entry name" value="RNA-DIRECTED RNA POLYMERASE"/>
    <property type="match status" value="1"/>
</dbReference>
<organism evidence="12 13">
    <name type="scientific">Ophiocordyceps camponoti-rufipedis</name>
    <dbReference type="NCBI Taxonomy" id="2004952"/>
    <lineage>
        <taxon>Eukaryota</taxon>
        <taxon>Fungi</taxon>
        <taxon>Dikarya</taxon>
        <taxon>Ascomycota</taxon>
        <taxon>Pezizomycotina</taxon>
        <taxon>Sordariomycetes</taxon>
        <taxon>Hypocreomycetidae</taxon>
        <taxon>Hypocreales</taxon>
        <taxon>Ophiocordycipitaceae</taxon>
        <taxon>Ophiocordyceps</taxon>
    </lineage>
</organism>